<protein>
    <recommendedName>
        <fullName evidence="4">HdeD family acid-resistance protein</fullName>
    </recommendedName>
</protein>
<keyword evidence="1" id="KW-0812">Transmembrane</keyword>
<evidence type="ECO:0000256" key="1">
    <source>
        <dbReference type="SAM" id="Phobius"/>
    </source>
</evidence>
<feature type="transmembrane region" description="Helical" evidence="1">
    <location>
        <begin position="106"/>
        <end position="127"/>
    </location>
</feature>
<dbReference type="Proteomes" id="UP000032305">
    <property type="component" value="Unassembled WGS sequence"/>
</dbReference>
<evidence type="ECO:0000313" key="3">
    <source>
        <dbReference type="Proteomes" id="UP000032305"/>
    </source>
</evidence>
<keyword evidence="1" id="KW-1133">Transmembrane helix</keyword>
<name>A0A0A1W8Y7_9SPHN</name>
<reference evidence="2 3" key="1">
    <citation type="submission" date="2014-11" db="EMBL/GenBank/DDBJ databases">
        <title>Whole genome shotgun sequence of Sphingomonas parapaucimobilis NBRC 15100.</title>
        <authorList>
            <person name="Katano-Makiyama Y."/>
            <person name="Hosoyama A."/>
            <person name="Hashimoto M."/>
            <person name="Hosoyama Y."/>
            <person name="Noguchi M."/>
            <person name="Numata M."/>
            <person name="Tsuchikane K."/>
            <person name="Hirakata S."/>
            <person name="Uohara A."/>
            <person name="Shimodaira J."/>
            <person name="Ohji S."/>
            <person name="Ichikawa N."/>
            <person name="Kimura A."/>
            <person name="Yamazoe A."/>
            <person name="Fujita N."/>
        </authorList>
    </citation>
    <scope>NUCLEOTIDE SEQUENCE [LARGE SCALE GENOMIC DNA]</scope>
    <source>
        <strain evidence="2 3">NBRC 15100</strain>
    </source>
</reference>
<keyword evidence="1" id="KW-0472">Membrane</keyword>
<dbReference type="PANTHER" id="PTHR34989:SF1">
    <property type="entry name" value="PROTEIN HDED"/>
    <property type="match status" value="1"/>
</dbReference>
<feature type="transmembrane region" description="Helical" evidence="1">
    <location>
        <begin position="22"/>
        <end position="43"/>
    </location>
</feature>
<dbReference type="AlphaFoldDB" id="A0A0A1W8Y7"/>
<dbReference type="GO" id="GO:0005886">
    <property type="term" value="C:plasma membrane"/>
    <property type="evidence" value="ECO:0007669"/>
    <property type="project" value="TreeGrafter"/>
</dbReference>
<evidence type="ECO:0008006" key="4">
    <source>
        <dbReference type="Google" id="ProtNLM"/>
    </source>
</evidence>
<dbReference type="RefSeq" id="WP_157013664.1">
    <property type="nucleotide sequence ID" value="NZ_BBPI01000060.1"/>
</dbReference>
<dbReference type="eggNOG" id="COG3247">
    <property type="taxonomic scope" value="Bacteria"/>
</dbReference>
<feature type="transmembrane region" description="Helical" evidence="1">
    <location>
        <begin position="159"/>
        <end position="182"/>
    </location>
</feature>
<proteinExistence type="predicted"/>
<dbReference type="PANTHER" id="PTHR34989">
    <property type="entry name" value="PROTEIN HDED"/>
    <property type="match status" value="1"/>
</dbReference>
<feature type="transmembrane region" description="Helical" evidence="1">
    <location>
        <begin position="74"/>
        <end position="94"/>
    </location>
</feature>
<gene>
    <name evidence="2" type="ORF">SP5_060_00750</name>
</gene>
<dbReference type="InterPro" id="IPR052712">
    <property type="entry name" value="Acid_resist_chaperone_HdeD"/>
</dbReference>
<dbReference type="EMBL" id="BBPI01000060">
    <property type="protein sequence ID" value="GAM01369.1"/>
    <property type="molecule type" value="Genomic_DNA"/>
</dbReference>
<sequence>MANTVTRTGTAQAAINFEARNWYIGVGGVAMVSGVVALIDLFITTIQARYIVGAVVAAGGTLMLFYAIGIRSRLWTATFFLGAVAYLVVSFGLLHDLLFNKRVLMMWSMGLLLMSGGLRCAFAAYHAMPGRQAMLLSGVISLAAAGCIALTWPSIGFWTLGLILATNLGFEGMALMLLGFTLDARSAR</sequence>
<accession>A0A0A1W8Y7</accession>
<feature type="transmembrane region" description="Helical" evidence="1">
    <location>
        <begin position="133"/>
        <end position="152"/>
    </location>
</feature>
<evidence type="ECO:0000313" key="2">
    <source>
        <dbReference type="EMBL" id="GAM01369.1"/>
    </source>
</evidence>
<feature type="transmembrane region" description="Helical" evidence="1">
    <location>
        <begin position="50"/>
        <end position="68"/>
    </location>
</feature>
<comment type="caution">
    <text evidence="2">The sequence shown here is derived from an EMBL/GenBank/DDBJ whole genome shotgun (WGS) entry which is preliminary data.</text>
</comment>
<keyword evidence="3" id="KW-1185">Reference proteome</keyword>
<organism evidence="2 3">
    <name type="scientific">Sphingomonas parapaucimobilis NBRC 15100</name>
    <dbReference type="NCBI Taxonomy" id="1219049"/>
    <lineage>
        <taxon>Bacteria</taxon>
        <taxon>Pseudomonadati</taxon>
        <taxon>Pseudomonadota</taxon>
        <taxon>Alphaproteobacteria</taxon>
        <taxon>Sphingomonadales</taxon>
        <taxon>Sphingomonadaceae</taxon>
        <taxon>Sphingomonas</taxon>
    </lineage>
</organism>